<keyword evidence="3" id="KW-1185">Reference proteome</keyword>
<evidence type="ECO:0000313" key="2">
    <source>
        <dbReference type="EMBL" id="TNC46496.1"/>
    </source>
</evidence>
<dbReference type="Pfam" id="PF13676">
    <property type="entry name" value="TIR_2"/>
    <property type="match status" value="1"/>
</dbReference>
<evidence type="ECO:0000313" key="3">
    <source>
        <dbReference type="Proteomes" id="UP000305887"/>
    </source>
</evidence>
<dbReference type="Gene3D" id="3.40.50.10140">
    <property type="entry name" value="Toll/interleukin-1 receptor homology (TIR) domain"/>
    <property type="match status" value="1"/>
</dbReference>
<evidence type="ECO:0000259" key="1">
    <source>
        <dbReference type="PROSITE" id="PS50104"/>
    </source>
</evidence>
<sequence>MAVEAFISYSHADGRALERMHKHLTMLTRDGALSTWSDHQILPGDKVGDQIDASLSKSGLFLALLSPDYLASKYCYETEFQKAQELAAKGQLRIVPIIVQPCDWQSSPFKDYLALPYDGKAVSEWTNENNAFLDVTKGLRRIIEGMKAPQPEPLMAVTKAAPMAPGRRPLIKKDFDAIQKAEFADQAFEAIRAYFEASCRELTEAGEGELKAKYERMDETAFTCTVINRGKRGAEAHITIRNGKGRNHFGDINYVFQKYAENNTSNGGIRVDSDDYRMFLTHDNYMRGGKEKLTAEQVADALWVDFVKQAGIEYG</sequence>
<name>A0A5C4MME2_9RHOB</name>
<dbReference type="Proteomes" id="UP000305887">
    <property type="component" value="Unassembled WGS sequence"/>
</dbReference>
<keyword evidence="2" id="KW-0675">Receptor</keyword>
<organism evidence="2 3">
    <name type="scientific">Rubellimicrobium rubrum</name>
    <dbReference type="NCBI Taxonomy" id="2585369"/>
    <lineage>
        <taxon>Bacteria</taxon>
        <taxon>Pseudomonadati</taxon>
        <taxon>Pseudomonadota</taxon>
        <taxon>Alphaproteobacteria</taxon>
        <taxon>Rhodobacterales</taxon>
        <taxon>Roseobacteraceae</taxon>
        <taxon>Rubellimicrobium</taxon>
    </lineage>
</organism>
<dbReference type="PROSITE" id="PS50104">
    <property type="entry name" value="TIR"/>
    <property type="match status" value="1"/>
</dbReference>
<accession>A0A5C4MME2</accession>
<proteinExistence type="predicted"/>
<dbReference type="RefSeq" id="WP_139078612.1">
    <property type="nucleotide sequence ID" value="NZ_VDFU01000036.1"/>
</dbReference>
<dbReference type="GO" id="GO:0007165">
    <property type="term" value="P:signal transduction"/>
    <property type="evidence" value="ECO:0007669"/>
    <property type="project" value="InterPro"/>
</dbReference>
<dbReference type="EMBL" id="VDFU01000036">
    <property type="protein sequence ID" value="TNC46496.1"/>
    <property type="molecule type" value="Genomic_DNA"/>
</dbReference>
<dbReference type="InterPro" id="IPR000157">
    <property type="entry name" value="TIR_dom"/>
</dbReference>
<comment type="caution">
    <text evidence="2">The sequence shown here is derived from an EMBL/GenBank/DDBJ whole genome shotgun (WGS) entry which is preliminary data.</text>
</comment>
<gene>
    <name evidence="2" type="ORF">FHG66_18920</name>
</gene>
<dbReference type="SMART" id="SM00255">
    <property type="entry name" value="TIR"/>
    <property type="match status" value="1"/>
</dbReference>
<protein>
    <submittedName>
        <fullName evidence="2">Toll/interleukin-1 receptor domain-containing protein</fullName>
    </submittedName>
</protein>
<feature type="domain" description="TIR" evidence="1">
    <location>
        <begin position="1"/>
        <end position="143"/>
    </location>
</feature>
<dbReference type="SUPFAM" id="SSF52200">
    <property type="entry name" value="Toll/Interleukin receptor TIR domain"/>
    <property type="match status" value="1"/>
</dbReference>
<reference evidence="2 3" key="1">
    <citation type="submission" date="2019-06" db="EMBL/GenBank/DDBJ databases">
        <title>YIM 131921 draft genome.</title>
        <authorList>
            <person name="Jiang L."/>
        </authorList>
    </citation>
    <scope>NUCLEOTIDE SEQUENCE [LARGE SCALE GENOMIC DNA]</scope>
    <source>
        <strain evidence="2 3">YIM 131921</strain>
    </source>
</reference>
<dbReference type="AlphaFoldDB" id="A0A5C4MME2"/>
<dbReference type="OrthoDB" id="1426235at2"/>
<dbReference type="InterPro" id="IPR035897">
    <property type="entry name" value="Toll_tir_struct_dom_sf"/>
</dbReference>